<evidence type="ECO:0000313" key="9">
    <source>
        <dbReference type="EMBL" id="KAL1131583.1"/>
    </source>
</evidence>
<proteinExistence type="inferred from homology"/>
<keyword evidence="10" id="KW-1185">Reference proteome</keyword>
<evidence type="ECO:0000256" key="1">
    <source>
        <dbReference type="ARBA" id="ARBA00004613"/>
    </source>
</evidence>
<gene>
    <name evidence="9" type="ORF">AAG570_011197</name>
</gene>
<dbReference type="EMBL" id="JBFDAA010000006">
    <property type="protein sequence ID" value="KAL1131583.1"/>
    <property type="molecule type" value="Genomic_DNA"/>
</dbReference>
<keyword evidence="5 7" id="KW-1015">Disulfide bond</keyword>
<comment type="caution">
    <text evidence="9">The sequence shown here is derived from an EMBL/GenBank/DDBJ whole genome shotgun (WGS) entry which is preliminary data.</text>
</comment>
<evidence type="ECO:0000256" key="5">
    <source>
        <dbReference type="ARBA" id="ARBA00023157"/>
    </source>
</evidence>
<keyword evidence="4 7" id="KW-0722">Serine protease inhibitor</keyword>
<sequence>MKHSVHENEVNNLMSEGLQDLQENHDPHLSRFNAVKSLKMAVNLGSSQDTSFFYTLVEYTPLHLRKPLLHCLFHLVMIGKTFPTQEFLQFGDKCTPGEEWQDNCRWCMCEDDGTPSCGKISCNFGSVPGMARRKRRSPYPIPTVSKPKRGCTPGSRWKDECDNNCFCNERGVAICTEKGCIRH</sequence>
<evidence type="ECO:0000256" key="4">
    <source>
        <dbReference type="ARBA" id="ARBA00022900"/>
    </source>
</evidence>
<dbReference type="Pfam" id="PF05375">
    <property type="entry name" value="Pacifastin_I"/>
    <property type="match status" value="1"/>
</dbReference>
<evidence type="ECO:0000256" key="3">
    <source>
        <dbReference type="ARBA" id="ARBA00022690"/>
    </source>
</evidence>
<evidence type="ECO:0000256" key="6">
    <source>
        <dbReference type="ARBA" id="ARBA00029459"/>
    </source>
</evidence>
<reference evidence="9 10" key="1">
    <citation type="submission" date="2024-07" db="EMBL/GenBank/DDBJ databases">
        <title>Chromosome-level genome assembly of the water stick insect Ranatra chinensis (Heteroptera: Nepidae).</title>
        <authorList>
            <person name="Liu X."/>
        </authorList>
    </citation>
    <scope>NUCLEOTIDE SEQUENCE [LARGE SCALE GENOMIC DNA]</scope>
    <source>
        <strain evidence="9">Cailab_2021Rc</strain>
        <tissue evidence="9">Muscle</tissue>
    </source>
</reference>
<feature type="disulfide bond" evidence="7">
    <location>
        <begin position="165"/>
        <end position="175"/>
    </location>
</feature>
<dbReference type="InterPro" id="IPR036201">
    <property type="entry name" value="Pacifastin_dom_sf"/>
</dbReference>
<dbReference type="InterPro" id="IPR008037">
    <property type="entry name" value="Pacifastin_dom"/>
</dbReference>
<feature type="domain" description="Pacifastin" evidence="8">
    <location>
        <begin position="91"/>
        <end position="125"/>
    </location>
</feature>
<dbReference type="PROSITE" id="PS51446">
    <property type="entry name" value="PACIFASTIN"/>
    <property type="match status" value="2"/>
</dbReference>
<evidence type="ECO:0000256" key="2">
    <source>
        <dbReference type="ARBA" id="ARBA00022525"/>
    </source>
</evidence>
<dbReference type="SUPFAM" id="SSF57283">
    <property type="entry name" value="PMP inhibitors"/>
    <property type="match status" value="2"/>
</dbReference>
<comment type="similarity">
    <text evidence="6 7">Belongs to the protease inhibitor I19 family.</text>
</comment>
<dbReference type="AlphaFoldDB" id="A0ABD0YJX7"/>
<feature type="site" description="Reactive bond" evidence="7">
    <location>
        <begin position="177"/>
        <end position="178"/>
    </location>
</feature>
<dbReference type="Proteomes" id="UP001558652">
    <property type="component" value="Unassembled WGS sequence"/>
</dbReference>
<comment type="subcellular location">
    <subcellularLocation>
        <location evidence="1">Secreted</location>
    </subcellularLocation>
</comment>
<feature type="disulfide bond" evidence="7">
    <location>
        <begin position="94"/>
        <end position="109"/>
    </location>
</feature>
<dbReference type="GO" id="GO:0004867">
    <property type="term" value="F:serine-type endopeptidase inhibitor activity"/>
    <property type="evidence" value="ECO:0007669"/>
    <property type="project" value="UniProtKB-UniRule"/>
</dbReference>
<keyword evidence="2" id="KW-0964">Secreted</keyword>
<dbReference type="GO" id="GO:0005576">
    <property type="term" value="C:extracellular region"/>
    <property type="evidence" value="ECO:0007669"/>
    <property type="project" value="UniProtKB-SubCell"/>
</dbReference>
<keyword evidence="3 7" id="KW-0646">Protease inhibitor</keyword>
<organism evidence="9 10">
    <name type="scientific">Ranatra chinensis</name>
    <dbReference type="NCBI Taxonomy" id="642074"/>
    <lineage>
        <taxon>Eukaryota</taxon>
        <taxon>Metazoa</taxon>
        <taxon>Ecdysozoa</taxon>
        <taxon>Arthropoda</taxon>
        <taxon>Hexapoda</taxon>
        <taxon>Insecta</taxon>
        <taxon>Pterygota</taxon>
        <taxon>Neoptera</taxon>
        <taxon>Paraneoptera</taxon>
        <taxon>Hemiptera</taxon>
        <taxon>Heteroptera</taxon>
        <taxon>Panheteroptera</taxon>
        <taxon>Nepomorpha</taxon>
        <taxon>Nepidae</taxon>
        <taxon>Ranatrinae</taxon>
        <taxon>Ranatra</taxon>
    </lineage>
</organism>
<evidence type="ECO:0000259" key="8">
    <source>
        <dbReference type="PROSITE" id="PS51446"/>
    </source>
</evidence>
<feature type="disulfide bond" evidence="7">
    <location>
        <begin position="107"/>
        <end position="117"/>
    </location>
</feature>
<name>A0ABD0YJX7_9HEMI</name>
<feature type="domain" description="Pacifastin" evidence="8">
    <location>
        <begin position="148"/>
        <end position="183"/>
    </location>
</feature>
<feature type="disulfide bond" evidence="7">
    <location>
        <begin position="104"/>
        <end position="122"/>
    </location>
</feature>
<protein>
    <recommendedName>
        <fullName evidence="8">Pacifastin domain-containing protein</fullName>
    </recommendedName>
</protein>
<evidence type="ECO:0000313" key="10">
    <source>
        <dbReference type="Proteomes" id="UP001558652"/>
    </source>
</evidence>
<evidence type="ECO:0000256" key="7">
    <source>
        <dbReference type="PROSITE-ProRule" id="PRU00776"/>
    </source>
</evidence>
<comment type="caution">
    <text evidence="7">Lacks conserved residue(s) required for the propagation of feature annotation.</text>
</comment>
<accession>A0ABD0YJX7</accession>